<gene>
    <name evidence="1" type="ORF">L6452_18297</name>
</gene>
<accession>A0ACB9C5S0</accession>
<name>A0ACB9C5S0_ARCLA</name>
<reference evidence="1 2" key="2">
    <citation type="journal article" date="2022" name="Mol. Ecol. Resour.">
        <title>The genomes of chicory, endive, great burdock and yacon provide insights into Asteraceae paleo-polyploidization history and plant inulin production.</title>
        <authorList>
            <person name="Fan W."/>
            <person name="Wang S."/>
            <person name="Wang H."/>
            <person name="Wang A."/>
            <person name="Jiang F."/>
            <person name="Liu H."/>
            <person name="Zhao H."/>
            <person name="Xu D."/>
            <person name="Zhang Y."/>
        </authorList>
    </citation>
    <scope>NUCLEOTIDE SEQUENCE [LARGE SCALE GENOMIC DNA]</scope>
    <source>
        <strain evidence="2">cv. Niubang</strain>
    </source>
</reference>
<proteinExistence type="predicted"/>
<evidence type="ECO:0000313" key="2">
    <source>
        <dbReference type="Proteomes" id="UP001055879"/>
    </source>
</evidence>
<reference evidence="2" key="1">
    <citation type="journal article" date="2022" name="Mol. Ecol. Resour.">
        <title>The genomes of chicory, endive, great burdock and yacon provide insights into Asteraceae palaeo-polyploidization history and plant inulin production.</title>
        <authorList>
            <person name="Fan W."/>
            <person name="Wang S."/>
            <person name="Wang H."/>
            <person name="Wang A."/>
            <person name="Jiang F."/>
            <person name="Liu H."/>
            <person name="Zhao H."/>
            <person name="Xu D."/>
            <person name="Zhang Y."/>
        </authorList>
    </citation>
    <scope>NUCLEOTIDE SEQUENCE [LARGE SCALE GENOMIC DNA]</scope>
    <source>
        <strain evidence="2">cv. Niubang</strain>
    </source>
</reference>
<keyword evidence="2" id="KW-1185">Reference proteome</keyword>
<comment type="caution">
    <text evidence="1">The sequence shown here is derived from an EMBL/GenBank/DDBJ whole genome shotgun (WGS) entry which is preliminary data.</text>
</comment>
<protein>
    <submittedName>
        <fullName evidence="1">Uncharacterized protein</fullName>
    </submittedName>
</protein>
<sequence>MRTRRTIPIPRPLNPTFSPLLPTNPRRNSDYCSIWVSTKARSSSILHVFTADIATHKSRQCSASSAVQKKHIMLVDLGWNEVQKISKSRGSSCGSSCLMDEDDLLGVLRIKVKRGIGLEIRDFRSSDPYVIIRLGDQTMKTGVIDKNLNPVWNEDMTLSITNRDV</sequence>
<dbReference type="EMBL" id="CM042051">
    <property type="protein sequence ID" value="KAI3729636.1"/>
    <property type="molecule type" value="Genomic_DNA"/>
</dbReference>
<dbReference type="Proteomes" id="UP001055879">
    <property type="component" value="Linkage Group LG05"/>
</dbReference>
<organism evidence="1 2">
    <name type="scientific">Arctium lappa</name>
    <name type="common">Greater burdock</name>
    <name type="synonym">Lappa major</name>
    <dbReference type="NCBI Taxonomy" id="4217"/>
    <lineage>
        <taxon>Eukaryota</taxon>
        <taxon>Viridiplantae</taxon>
        <taxon>Streptophyta</taxon>
        <taxon>Embryophyta</taxon>
        <taxon>Tracheophyta</taxon>
        <taxon>Spermatophyta</taxon>
        <taxon>Magnoliopsida</taxon>
        <taxon>eudicotyledons</taxon>
        <taxon>Gunneridae</taxon>
        <taxon>Pentapetalae</taxon>
        <taxon>asterids</taxon>
        <taxon>campanulids</taxon>
        <taxon>Asterales</taxon>
        <taxon>Asteraceae</taxon>
        <taxon>Carduoideae</taxon>
        <taxon>Cardueae</taxon>
        <taxon>Arctiinae</taxon>
        <taxon>Arctium</taxon>
    </lineage>
</organism>
<evidence type="ECO:0000313" key="1">
    <source>
        <dbReference type="EMBL" id="KAI3729636.1"/>
    </source>
</evidence>